<dbReference type="EC" id="2.4.2.21" evidence="3 10"/>
<dbReference type="UniPathway" id="UPA00061">
    <property type="reaction ID" value="UER00516"/>
</dbReference>
<keyword evidence="7 10" id="KW-0808">Transferase</keyword>
<dbReference type="InterPro" id="IPR003200">
    <property type="entry name" value="Nict_dMeBzImd_PRibTrfase"/>
</dbReference>
<keyword evidence="6 10" id="KW-0328">Glycosyltransferase</keyword>
<dbReference type="RefSeq" id="WP_101263255.1">
    <property type="nucleotide sequence ID" value="NZ_MVDD01000023.1"/>
</dbReference>
<protein>
    <recommendedName>
        <fullName evidence="4 10">Nicotinate-nucleotide--dimethylbenzimidazole phosphoribosyltransferase</fullName>
        <shortName evidence="10">NN:DBI PRT</shortName>
        <ecNumber evidence="3 10">2.4.2.21</ecNumber>
    </recommendedName>
    <alternativeName>
        <fullName evidence="8 10">N(1)-alpha-phosphoribosyltransferase</fullName>
    </alternativeName>
</protein>
<evidence type="ECO:0000256" key="10">
    <source>
        <dbReference type="HAMAP-Rule" id="MF_00230"/>
    </source>
</evidence>
<dbReference type="CDD" id="cd02439">
    <property type="entry name" value="DMB-PRT_CobT"/>
    <property type="match status" value="1"/>
</dbReference>
<comment type="similarity">
    <text evidence="2 10">Belongs to the CobT family.</text>
</comment>
<dbReference type="SUPFAM" id="SSF52733">
    <property type="entry name" value="Nicotinate mononucleotide:5,6-dimethylbenzimidazole phosphoribosyltransferase (CobT)"/>
    <property type="match status" value="1"/>
</dbReference>
<dbReference type="NCBIfam" id="NF000996">
    <property type="entry name" value="PRK00105.1"/>
    <property type="match status" value="1"/>
</dbReference>
<evidence type="ECO:0000256" key="9">
    <source>
        <dbReference type="ARBA" id="ARBA00047340"/>
    </source>
</evidence>
<reference evidence="11 12" key="1">
    <citation type="journal article" date="2017" name="Front. Microbiol.">
        <title>Labilibaculum manganireducens gen. nov., sp. nov. and Labilibaculum filiforme sp. nov., Novel Bacteroidetes Isolated from Subsurface Sediments of the Baltic Sea.</title>
        <authorList>
            <person name="Vandieken V."/>
            <person name="Marshall I.P."/>
            <person name="Niemann H."/>
            <person name="Engelen B."/>
            <person name="Cypionka H."/>
        </authorList>
    </citation>
    <scope>NUCLEOTIDE SEQUENCE [LARGE SCALE GENOMIC DNA]</scope>
    <source>
        <strain evidence="11 12">59.16B</strain>
    </source>
</reference>
<dbReference type="InterPro" id="IPR017846">
    <property type="entry name" value="Nict_dMeBzImd_PRibTrfase_bact"/>
</dbReference>
<dbReference type="GO" id="GO:0008939">
    <property type="term" value="F:nicotinate-nucleotide-dimethylbenzimidazole phosphoribosyltransferase activity"/>
    <property type="evidence" value="ECO:0007669"/>
    <property type="project" value="UniProtKB-UniRule"/>
</dbReference>
<dbReference type="AlphaFoldDB" id="A0A2N3HRB1"/>
<dbReference type="PANTHER" id="PTHR43463:SF1">
    <property type="entry name" value="NICOTINATE-NUCLEOTIDE--DIMETHYLBENZIMIDAZOLE PHOSPHORIBOSYLTRANSFERASE"/>
    <property type="match status" value="1"/>
</dbReference>
<keyword evidence="12" id="KW-1185">Reference proteome</keyword>
<dbReference type="HAMAP" id="MF_00230">
    <property type="entry name" value="CobT"/>
    <property type="match status" value="1"/>
</dbReference>
<dbReference type="PANTHER" id="PTHR43463">
    <property type="entry name" value="NICOTINATE-NUCLEOTIDE--DIMETHYLBENZIMIDAZOLE PHOSPHORIBOSYLTRANSFERASE"/>
    <property type="match status" value="1"/>
</dbReference>
<dbReference type="Pfam" id="PF02277">
    <property type="entry name" value="DBI_PRT"/>
    <property type="match status" value="1"/>
</dbReference>
<evidence type="ECO:0000256" key="6">
    <source>
        <dbReference type="ARBA" id="ARBA00022676"/>
    </source>
</evidence>
<evidence type="ECO:0000256" key="5">
    <source>
        <dbReference type="ARBA" id="ARBA00022573"/>
    </source>
</evidence>
<dbReference type="NCBIfam" id="TIGR03160">
    <property type="entry name" value="cobT_DBIPRT"/>
    <property type="match status" value="1"/>
</dbReference>
<comment type="pathway">
    <text evidence="1 10">Nucleoside biosynthesis; alpha-ribazole biosynthesis; alpha-ribazole from 5,6-dimethylbenzimidazole: step 1/2.</text>
</comment>
<evidence type="ECO:0000313" key="12">
    <source>
        <dbReference type="Proteomes" id="UP000233535"/>
    </source>
</evidence>
<evidence type="ECO:0000256" key="4">
    <source>
        <dbReference type="ARBA" id="ARBA00015486"/>
    </source>
</evidence>
<comment type="function">
    <text evidence="10">Catalyzes the synthesis of alpha-ribazole-5'-phosphate from nicotinate mononucleotide (NAMN) and 5,6-dimethylbenzimidazole (DMB).</text>
</comment>
<evidence type="ECO:0000256" key="3">
    <source>
        <dbReference type="ARBA" id="ARBA00011991"/>
    </source>
</evidence>
<organism evidence="11 12">
    <name type="scientific">Labilibaculum filiforme</name>
    <dbReference type="NCBI Taxonomy" id="1940526"/>
    <lineage>
        <taxon>Bacteria</taxon>
        <taxon>Pseudomonadati</taxon>
        <taxon>Bacteroidota</taxon>
        <taxon>Bacteroidia</taxon>
        <taxon>Marinilabiliales</taxon>
        <taxon>Marinifilaceae</taxon>
        <taxon>Labilibaculum</taxon>
    </lineage>
</organism>
<accession>A0A2N3HRB1</accession>
<comment type="catalytic activity">
    <reaction evidence="9 10">
        <text>5,6-dimethylbenzimidazole + nicotinate beta-D-ribonucleotide = alpha-ribazole 5'-phosphate + nicotinate + H(+)</text>
        <dbReference type="Rhea" id="RHEA:11196"/>
        <dbReference type="ChEBI" id="CHEBI:15378"/>
        <dbReference type="ChEBI" id="CHEBI:15890"/>
        <dbReference type="ChEBI" id="CHEBI:32544"/>
        <dbReference type="ChEBI" id="CHEBI:57502"/>
        <dbReference type="ChEBI" id="CHEBI:57918"/>
        <dbReference type="EC" id="2.4.2.21"/>
    </reaction>
</comment>
<evidence type="ECO:0000256" key="1">
    <source>
        <dbReference type="ARBA" id="ARBA00005049"/>
    </source>
</evidence>
<dbReference type="InterPro" id="IPR023195">
    <property type="entry name" value="Nict_dMeBzImd_PRibTrfase_N"/>
</dbReference>
<evidence type="ECO:0000256" key="2">
    <source>
        <dbReference type="ARBA" id="ARBA00007110"/>
    </source>
</evidence>
<evidence type="ECO:0000256" key="7">
    <source>
        <dbReference type="ARBA" id="ARBA00022679"/>
    </source>
</evidence>
<evidence type="ECO:0000256" key="8">
    <source>
        <dbReference type="ARBA" id="ARBA00030686"/>
    </source>
</evidence>
<feature type="active site" description="Proton acceptor" evidence="10">
    <location>
        <position position="311"/>
    </location>
</feature>
<dbReference type="InterPro" id="IPR036087">
    <property type="entry name" value="Nict_dMeBzImd_PRibTrfase_sf"/>
</dbReference>
<evidence type="ECO:0000313" key="11">
    <source>
        <dbReference type="EMBL" id="PKQ60593.1"/>
    </source>
</evidence>
<dbReference type="GO" id="GO:0009236">
    <property type="term" value="P:cobalamin biosynthetic process"/>
    <property type="evidence" value="ECO:0007669"/>
    <property type="project" value="UniProtKB-UniRule"/>
</dbReference>
<dbReference type="OrthoDB" id="9781491at2"/>
<dbReference type="EMBL" id="MVDD01000023">
    <property type="protein sequence ID" value="PKQ60593.1"/>
    <property type="molecule type" value="Genomic_DNA"/>
</dbReference>
<name>A0A2N3HRB1_9BACT</name>
<proteinExistence type="inferred from homology"/>
<dbReference type="Proteomes" id="UP000233535">
    <property type="component" value="Unassembled WGS sequence"/>
</dbReference>
<sequence>MDFKISSISTALDHKLWNKINSKTKPIGSLGILEKIAFQIGKIQENLTPEIKNPNVIVFAGDHGIADDGVSFYPKSVSYEMLYNYMQGGAAINVFSRQHGVNFKVVDAGIDHDFDPSLNIINKKIAYGTKNYRLGPAMTKEQCLQGFKSGAEVIETIQKEGCNFLAFGEKGIGNTSSAALILSLLADINLEECVGRGTGLNNDGVKSKFDLLNEALHKYNGGKDPIEVLTQFGGFEIVMISGAMLKAAELKMTMLIDGFIITSALLAASKINPKVLEYCLFAHKSNEQAHIKMLNYLNATPILDIGMRLGEGTGAMVCYPIIKSAIQFINEMASFQEAGVSESEEIETIR</sequence>
<gene>
    <name evidence="10" type="primary">cobT</name>
    <name evidence="11" type="ORF">BZG02_18555</name>
</gene>
<dbReference type="Gene3D" id="1.10.1610.10">
    <property type="match status" value="1"/>
</dbReference>
<comment type="caution">
    <text evidence="11">The sequence shown here is derived from an EMBL/GenBank/DDBJ whole genome shotgun (WGS) entry which is preliminary data.</text>
</comment>
<dbReference type="Gene3D" id="3.40.50.10210">
    <property type="match status" value="1"/>
</dbReference>
<keyword evidence="5 10" id="KW-0169">Cobalamin biosynthesis</keyword>
<dbReference type="FunFam" id="3.40.50.10210:FF:000001">
    <property type="entry name" value="Nicotinate-nucleotide--dimethylbenzimidazole phosphoribosyltransferase"/>
    <property type="match status" value="1"/>
</dbReference>